<dbReference type="AlphaFoldDB" id="A0A2J6QW46"/>
<dbReference type="EMBL" id="KZ613967">
    <property type="protein sequence ID" value="PMD30484.1"/>
    <property type="molecule type" value="Genomic_DNA"/>
</dbReference>
<dbReference type="PANTHER" id="PTHR24148">
    <property type="entry name" value="ANKYRIN REPEAT DOMAIN-CONTAINING PROTEIN 39 HOMOLOG-RELATED"/>
    <property type="match status" value="1"/>
</dbReference>
<keyword evidence="3" id="KW-1185">Reference proteome</keyword>
<dbReference type="PANTHER" id="PTHR24148:SF64">
    <property type="entry name" value="HETEROKARYON INCOMPATIBILITY DOMAIN-CONTAINING PROTEIN"/>
    <property type="match status" value="1"/>
</dbReference>
<sequence>MSIIYPNCLLGQQIRMLELHPGSGEEAIKTSLITSDIFNNPGFEAVSYVWGDQTVRKQISCEGADITVTENVHDALLHMRFPQTPRLIWADAICINQNDLDERKQQVSLMRDIFNQASRVVVWLGRDRGENLYLAVRAINTIYQCCLDYAKSRNLSLADCMRFKDLESVPVGTNSSLDAAFNDETWSSMSHFFARQWFERIWCAQEIILGRYGIFLLETCQIPWEHIGVAAAVLMAQICKPTIFGSYSRQRDKASQCISAAQLYFHRGKGTMLDNLETFHTRKATDPRDIVYGLLGLQEDGGILEPDYSKDTAEVYIDVVMATVNGNSGLKILSNVQHEDTFRHENDLPSWAPYW</sequence>
<reference evidence="2 3" key="1">
    <citation type="submission" date="2016-04" db="EMBL/GenBank/DDBJ databases">
        <title>A degradative enzymes factory behind the ericoid mycorrhizal symbiosis.</title>
        <authorList>
            <consortium name="DOE Joint Genome Institute"/>
            <person name="Martino E."/>
            <person name="Morin E."/>
            <person name="Grelet G."/>
            <person name="Kuo A."/>
            <person name="Kohler A."/>
            <person name="Daghino S."/>
            <person name="Barry K."/>
            <person name="Choi C."/>
            <person name="Cichocki N."/>
            <person name="Clum A."/>
            <person name="Copeland A."/>
            <person name="Hainaut M."/>
            <person name="Haridas S."/>
            <person name="Labutti K."/>
            <person name="Lindquist E."/>
            <person name="Lipzen A."/>
            <person name="Khouja H.-R."/>
            <person name="Murat C."/>
            <person name="Ohm R."/>
            <person name="Olson A."/>
            <person name="Spatafora J."/>
            <person name="Veneault-Fourrey C."/>
            <person name="Henrissat B."/>
            <person name="Grigoriev I."/>
            <person name="Martin F."/>
            <person name="Perotto S."/>
        </authorList>
    </citation>
    <scope>NUCLEOTIDE SEQUENCE [LARGE SCALE GENOMIC DNA]</scope>
    <source>
        <strain evidence="2 3">F</strain>
    </source>
</reference>
<name>A0A2J6QW46_HYAVF</name>
<organism evidence="2 3">
    <name type="scientific">Hyaloscypha variabilis (strain UAMH 11265 / GT02V1 / F)</name>
    <name type="common">Meliniomyces variabilis</name>
    <dbReference type="NCBI Taxonomy" id="1149755"/>
    <lineage>
        <taxon>Eukaryota</taxon>
        <taxon>Fungi</taxon>
        <taxon>Dikarya</taxon>
        <taxon>Ascomycota</taxon>
        <taxon>Pezizomycotina</taxon>
        <taxon>Leotiomycetes</taxon>
        <taxon>Helotiales</taxon>
        <taxon>Hyaloscyphaceae</taxon>
        <taxon>Hyaloscypha</taxon>
        <taxon>Hyaloscypha variabilis</taxon>
    </lineage>
</organism>
<feature type="non-terminal residue" evidence="2">
    <location>
        <position position="355"/>
    </location>
</feature>
<dbReference type="OrthoDB" id="3598674at2759"/>
<dbReference type="Pfam" id="PF06985">
    <property type="entry name" value="HET"/>
    <property type="match status" value="1"/>
</dbReference>
<proteinExistence type="predicted"/>
<evidence type="ECO:0000259" key="1">
    <source>
        <dbReference type="Pfam" id="PF06985"/>
    </source>
</evidence>
<evidence type="ECO:0000313" key="2">
    <source>
        <dbReference type="EMBL" id="PMD30484.1"/>
    </source>
</evidence>
<dbReference type="InterPro" id="IPR010730">
    <property type="entry name" value="HET"/>
</dbReference>
<gene>
    <name evidence="2" type="ORF">L207DRAFT_443891</name>
</gene>
<evidence type="ECO:0000313" key="3">
    <source>
        <dbReference type="Proteomes" id="UP000235786"/>
    </source>
</evidence>
<feature type="domain" description="Heterokaryon incompatibility" evidence="1">
    <location>
        <begin position="43"/>
        <end position="206"/>
    </location>
</feature>
<dbReference type="STRING" id="1149755.A0A2J6QW46"/>
<protein>
    <submittedName>
        <fullName evidence="2">HET-domain-containing protein</fullName>
    </submittedName>
</protein>
<accession>A0A2J6QW46</accession>
<dbReference type="InterPro" id="IPR052895">
    <property type="entry name" value="HetReg/Transcr_Mod"/>
</dbReference>
<dbReference type="Proteomes" id="UP000235786">
    <property type="component" value="Unassembled WGS sequence"/>
</dbReference>